<reference evidence="2 3" key="1">
    <citation type="journal article" date="2015" name="Genome Biol. Evol.">
        <title>Phylogenomic analyses indicate that early fungi evolved digesting cell walls of algal ancestors of land plants.</title>
        <authorList>
            <person name="Chang Y."/>
            <person name="Wang S."/>
            <person name="Sekimoto S."/>
            <person name="Aerts A.L."/>
            <person name="Choi C."/>
            <person name="Clum A."/>
            <person name="LaButti K.M."/>
            <person name="Lindquist E.A."/>
            <person name="Yee Ngan C."/>
            <person name="Ohm R.A."/>
            <person name="Salamov A.A."/>
            <person name="Grigoriev I.V."/>
            <person name="Spatafora J.W."/>
            <person name="Berbee M.L."/>
        </authorList>
    </citation>
    <scope>NUCLEOTIDE SEQUENCE [LARGE SCALE GENOMIC DNA]</scope>
    <source>
        <strain evidence="2 3">NRRL 28638</strain>
    </source>
</reference>
<keyword evidence="1" id="KW-0812">Transmembrane</keyword>
<dbReference type="EMBL" id="KQ964528">
    <property type="protein sequence ID" value="KXN69635.1"/>
    <property type="molecule type" value="Genomic_DNA"/>
</dbReference>
<name>A0A137P3N5_CONC2</name>
<proteinExistence type="predicted"/>
<sequence length="152" mass="17392">EGYFLSGNKCVANCIEGEIIEAGKCVQKPIEDIHKMNMMLCRMGYDFCGSTPDSRNLEQTILAVILGIVVVTAVLGLIIFRNYRVLSRKLRTLRINQLLPREKRPSSIELLDKGQFDKTQFVEIKELDNVVQGNRAKWYKSPNIRINNFNNT</sequence>
<dbReference type="AlphaFoldDB" id="A0A137P3N5"/>
<feature type="non-terminal residue" evidence="2">
    <location>
        <position position="1"/>
    </location>
</feature>
<gene>
    <name evidence="2" type="ORF">CONCODRAFT_7912</name>
</gene>
<evidence type="ECO:0000256" key="1">
    <source>
        <dbReference type="SAM" id="Phobius"/>
    </source>
</evidence>
<protein>
    <submittedName>
        <fullName evidence="2">Uncharacterized protein</fullName>
    </submittedName>
</protein>
<evidence type="ECO:0000313" key="2">
    <source>
        <dbReference type="EMBL" id="KXN69635.1"/>
    </source>
</evidence>
<keyword evidence="3" id="KW-1185">Reference proteome</keyword>
<organism evidence="2 3">
    <name type="scientific">Conidiobolus coronatus (strain ATCC 28846 / CBS 209.66 / NRRL 28638)</name>
    <name type="common">Delacroixia coronata</name>
    <dbReference type="NCBI Taxonomy" id="796925"/>
    <lineage>
        <taxon>Eukaryota</taxon>
        <taxon>Fungi</taxon>
        <taxon>Fungi incertae sedis</taxon>
        <taxon>Zoopagomycota</taxon>
        <taxon>Entomophthoromycotina</taxon>
        <taxon>Entomophthoromycetes</taxon>
        <taxon>Entomophthorales</taxon>
        <taxon>Ancylistaceae</taxon>
        <taxon>Conidiobolus</taxon>
    </lineage>
</organism>
<evidence type="ECO:0000313" key="3">
    <source>
        <dbReference type="Proteomes" id="UP000070444"/>
    </source>
</evidence>
<accession>A0A137P3N5</accession>
<feature type="transmembrane region" description="Helical" evidence="1">
    <location>
        <begin position="60"/>
        <end position="80"/>
    </location>
</feature>
<keyword evidence="1" id="KW-1133">Transmembrane helix</keyword>
<dbReference type="Proteomes" id="UP000070444">
    <property type="component" value="Unassembled WGS sequence"/>
</dbReference>
<keyword evidence="1" id="KW-0472">Membrane</keyword>